<protein>
    <submittedName>
        <fullName evidence="1">Uncharacterized protein</fullName>
    </submittedName>
</protein>
<sequence length="72" mass="8302">MYRPEDWNAEKGAHTALRDNNTWFEDEHTACYEAGADAMLEALRMQNVTLPDIIHHYLLGKVGWLVFIPEEG</sequence>
<comment type="caution">
    <text evidence="1">The sequence shown here is derived from an EMBL/GenBank/DDBJ whole genome shotgun (WGS) entry which is preliminary data.</text>
</comment>
<proteinExistence type="predicted"/>
<dbReference type="AlphaFoldDB" id="A0A0F9RJW8"/>
<evidence type="ECO:0000313" key="1">
    <source>
        <dbReference type="EMBL" id="KKN17523.1"/>
    </source>
</evidence>
<reference evidence="1" key="1">
    <citation type="journal article" date="2015" name="Nature">
        <title>Complex archaea that bridge the gap between prokaryotes and eukaryotes.</title>
        <authorList>
            <person name="Spang A."/>
            <person name="Saw J.H."/>
            <person name="Jorgensen S.L."/>
            <person name="Zaremba-Niedzwiedzka K."/>
            <person name="Martijn J."/>
            <person name="Lind A.E."/>
            <person name="van Eijk R."/>
            <person name="Schleper C."/>
            <person name="Guy L."/>
            <person name="Ettema T.J."/>
        </authorList>
    </citation>
    <scope>NUCLEOTIDE SEQUENCE</scope>
</reference>
<dbReference type="EMBL" id="LAZR01003511">
    <property type="protein sequence ID" value="KKN17523.1"/>
    <property type="molecule type" value="Genomic_DNA"/>
</dbReference>
<organism evidence="1">
    <name type="scientific">marine sediment metagenome</name>
    <dbReference type="NCBI Taxonomy" id="412755"/>
    <lineage>
        <taxon>unclassified sequences</taxon>
        <taxon>metagenomes</taxon>
        <taxon>ecological metagenomes</taxon>
    </lineage>
</organism>
<gene>
    <name evidence="1" type="ORF">LCGC14_0965080</name>
</gene>
<name>A0A0F9RJW8_9ZZZZ</name>
<accession>A0A0F9RJW8</accession>